<keyword evidence="3 6" id="KW-0812">Transmembrane</keyword>
<dbReference type="GO" id="GO:0008381">
    <property type="term" value="F:mechanosensitive monoatomic ion channel activity"/>
    <property type="evidence" value="ECO:0007669"/>
    <property type="project" value="InterPro"/>
</dbReference>
<organism evidence="8 9">
    <name type="scientific">Ktedonosporobacter rubrisoli</name>
    <dbReference type="NCBI Taxonomy" id="2509675"/>
    <lineage>
        <taxon>Bacteria</taxon>
        <taxon>Bacillati</taxon>
        <taxon>Chloroflexota</taxon>
        <taxon>Ktedonobacteria</taxon>
        <taxon>Ktedonobacterales</taxon>
        <taxon>Ktedonosporobacteraceae</taxon>
        <taxon>Ktedonosporobacter</taxon>
    </lineage>
</organism>
<dbReference type="Gene3D" id="2.30.30.60">
    <property type="match status" value="1"/>
</dbReference>
<dbReference type="InterPro" id="IPR006685">
    <property type="entry name" value="MscS_channel_2nd"/>
</dbReference>
<proteinExistence type="predicted"/>
<keyword evidence="9" id="KW-1185">Reference proteome</keyword>
<dbReference type="Gene3D" id="1.10.287.1260">
    <property type="match status" value="1"/>
</dbReference>
<dbReference type="PANTHER" id="PTHR30221:SF1">
    <property type="entry name" value="SMALL-CONDUCTANCE MECHANOSENSITIVE CHANNEL"/>
    <property type="match status" value="1"/>
</dbReference>
<comment type="subcellular location">
    <subcellularLocation>
        <location evidence="1">Cell membrane</location>
        <topology evidence="1">Multi-pass membrane protein</topology>
    </subcellularLocation>
</comment>
<feature type="transmembrane region" description="Helical" evidence="6">
    <location>
        <begin position="170"/>
        <end position="190"/>
    </location>
</feature>
<name>A0A4P6K0Z1_KTERU</name>
<protein>
    <submittedName>
        <fullName evidence="8">Mechanosensitive ion channel</fullName>
    </submittedName>
</protein>
<dbReference type="InterPro" id="IPR023408">
    <property type="entry name" value="MscS_beta-dom_sf"/>
</dbReference>
<sequence>MSFLAVNNAWMSDVMVQILRIALIIIILLAALGIGLRLRRMLIARLKKTVLDNWIIQTLGVIAVIPSIVVALLLTPIIYDWAFDSLPRWLNVITGNRFNPQYVIPFLGNILESLLLIALGIGIARTAQKLAIHRLGENRIDINIRMLIGRIFYVSILVFTGFWILSLWQISIGIPVAAVGLVTVAITVSIQDILKDLVAGFYILLERPFRIGDQVTIATHTGKVEDVQLRATKLHLMSGEEVSIPNAQVFGGIVVNNTFYLERRATIAVTLPEENFVPDETANQIISAFNDIDGVMAEPAPTAMFSSFAEQKITLTVRLWIAQGQLSTLSDVMYALHKRLPFAELAVKEPAGNV</sequence>
<evidence type="ECO:0000313" key="8">
    <source>
        <dbReference type="EMBL" id="QBD81858.1"/>
    </source>
</evidence>
<evidence type="ECO:0000313" key="9">
    <source>
        <dbReference type="Proteomes" id="UP000290365"/>
    </source>
</evidence>
<dbReference type="InterPro" id="IPR045275">
    <property type="entry name" value="MscS_archaea/bacteria_type"/>
</dbReference>
<dbReference type="InterPro" id="IPR011066">
    <property type="entry name" value="MscS_channel_C_sf"/>
</dbReference>
<dbReference type="AlphaFoldDB" id="A0A4P6K0Z1"/>
<dbReference type="SUPFAM" id="SSF82689">
    <property type="entry name" value="Mechanosensitive channel protein MscS (YggB), C-terminal domain"/>
    <property type="match status" value="1"/>
</dbReference>
<dbReference type="PANTHER" id="PTHR30221">
    <property type="entry name" value="SMALL-CONDUCTANCE MECHANOSENSITIVE CHANNEL"/>
    <property type="match status" value="1"/>
</dbReference>
<dbReference type="GO" id="GO:0005886">
    <property type="term" value="C:plasma membrane"/>
    <property type="evidence" value="ECO:0007669"/>
    <property type="project" value="UniProtKB-SubCell"/>
</dbReference>
<evidence type="ECO:0000256" key="5">
    <source>
        <dbReference type="ARBA" id="ARBA00023136"/>
    </source>
</evidence>
<dbReference type="Proteomes" id="UP000290365">
    <property type="component" value="Chromosome"/>
</dbReference>
<dbReference type="InterPro" id="IPR010920">
    <property type="entry name" value="LSM_dom_sf"/>
</dbReference>
<feature type="transmembrane region" description="Helical" evidence="6">
    <location>
        <begin position="59"/>
        <end position="82"/>
    </location>
</feature>
<gene>
    <name evidence="8" type="ORF">EPA93_40150</name>
</gene>
<reference evidence="8 9" key="1">
    <citation type="submission" date="2019-01" db="EMBL/GenBank/DDBJ databases">
        <title>Ktedonosporobacter rubrisoli SCAWS-G2.</title>
        <authorList>
            <person name="Huang Y."/>
            <person name="Yan B."/>
        </authorList>
    </citation>
    <scope>NUCLEOTIDE SEQUENCE [LARGE SCALE GENOMIC DNA]</scope>
    <source>
        <strain evidence="8 9">SCAWS-G2</strain>
    </source>
</reference>
<evidence type="ECO:0000256" key="2">
    <source>
        <dbReference type="ARBA" id="ARBA00022475"/>
    </source>
</evidence>
<evidence type="ECO:0000256" key="6">
    <source>
        <dbReference type="SAM" id="Phobius"/>
    </source>
</evidence>
<feature type="domain" description="Mechanosensitive ion channel MscS" evidence="7">
    <location>
        <begin position="192"/>
        <end position="256"/>
    </location>
</feature>
<dbReference type="EMBL" id="CP035758">
    <property type="protein sequence ID" value="QBD81858.1"/>
    <property type="molecule type" value="Genomic_DNA"/>
</dbReference>
<dbReference type="SUPFAM" id="SSF50182">
    <property type="entry name" value="Sm-like ribonucleoproteins"/>
    <property type="match status" value="1"/>
</dbReference>
<evidence type="ECO:0000259" key="7">
    <source>
        <dbReference type="Pfam" id="PF00924"/>
    </source>
</evidence>
<feature type="transmembrane region" description="Helical" evidence="6">
    <location>
        <begin position="144"/>
        <end position="164"/>
    </location>
</feature>
<keyword evidence="5 6" id="KW-0472">Membrane</keyword>
<dbReference type="Pfam" id="PF00924">
    <property type="entry name" value="MS_channel_2nd"/>
    <property type="match status" value="1"/>
</dbReference>
<dbReference type="KEGG" id="kbs:EPA93_40150"/>
<feature type="transmembrane region" description="Helical" evidence="6">
    <location>
        <begin position="102"/>
        <end position="124"/>
    </location>
</feature>
<keyword evidence="2" id="KW-1003">Cell membrane</keyword>
<evidence type="ECO:0000256" key="1">
    <source>
        <dbReference type="ARBA" id="ARBA00004651"/>
    </source>
</evidence>
<evidence type="ECO:0000256" key="3">
    <source>
        <dbReference type="ARBA" id="ARBA00022692"/>
    </source>
</evidence>
<feature type="transmembrane region" description="Helical" evidence="6">
    <location>
        <begin position="18"/>
        <end position="38"/>
    </location>
</feature>
<keyword evidence="4 6" id="KW-1133">Transmembrane helix</keyword>
<dbReference type="OrthoDB" id="9809206at2"/>
<dbReference type="Gene3D" id="3.30.70.100">
    <property type="match status" value="1"/>
</dbReference>
<evidence type="ECO:0000256" key="4">
    <source>
        <dbReference type="ARBA" id="ARBA00022989"/>
    </source>
</evidence>
<accession>A0A4P6K0Z1</accession>